<organism evidence="2 3">
    <name type="scientific">Hibiscus syriacus</name>
    <name type="common">Rose of Sharon</name>
    <dbReference type="NCBI Taxonomy" id="106335"/>
    <lineage>
        <taxon>Eukaryota</taxon>
        <taxon>Viridiplantae</taxon>
        <taxon>Streptophyta</taxon>
        <taxon>Embryophyta</taxon>
        <taxon>Tracheophyta</taxon>
        <taxon>Spermatophyta</taxon>
        <taxon>Magnoliopsida</taxon>
        <taxon>eudicotyledons</taxon>
        <taxon>Gunneridae</taxon>
        <taxon>Pentapetalae</taxon>
        <taxon>rosids</taxon>
        <taxon>malvids</taxon>
        <taxon>Malvales</taxon>
        <taxon>Malvaceae</taxon>
        <taxon>Malvoideae</taxon>
        <taxon>Hibiscus</taxon>
    </lineage>
</organism>
<reference evidence="2" key="1">
    <citation type="submission" date="2019-09" db="EMBL/GenBank/DDBJ databases">
        <title>Draft genome information of white flower Hibiscus syriacus.</title>
        <authorList>
            <person name="Kim Y.-M."/>
        </authorList>
    </citation>
    <scope>NUCLEOTIDE SEQUENCE [LARGE SCALE GENOMIC DNA]</scope>
    <source>
        <strain evidence="2">YM2019G1</strain>
    </source>
</reference>
<comment type="caution">
    <text evidence="2">The sequence shown here is derived from an EMBL/GenBank/DDBJ whole genome shotgun (WGS) entry which is preliminary data.</text>
</comment>
<dbReference type="EMBL" id="VEPZ02000994">
    <property type="protein sequence ID" value="KAE8704172.1"/>
    <property type="molecule type" value="Genomic_DNA"/>
</dbReference>
<accession>A0A6A3AMV7</accession>
<dbReference type="AlphaFoldDB" id="A0A6A3AMV7"/>
<evidence type="ECO:0000313" key="3">
    <source>
        <dbReference type="Proteomes" id="UP000436088"/>
    </source>
</evidence>
<protein>
    <submittedName>
        <fullName evidence="2">Uncharacterized protein</fullName>
    </submittedName>
</protein>
<dbReference type="Proteomes" id="UP000436088">
    <property type="component" value="Unassembled WGS sequence"/>
</dbReference>
<keyword evidence="1" id="KW-1133">Transmembrane helix</keyword>
<sequence>METVDGRLAKALSLMLKHSLAVSWSLTIKALRTAILMVNIGPYFSAISPRIAYGGLDPFMRWRWPITGHEFPASGASLFLFLAFFNIHTSEERKTIEARMVEVDESE</sequence>
<name>A0A6A3AMV7_HIBSY</name>
<feature type="transmembrane region" description="Helical" evidence="1">
    <location>
        <begin position="64"/>
        <end position="85"/>
    </location>
</feature>
<keyword evidence="1" id="KW-0472">Membrane</keyword>
<gene>
    <name evidence="2" type="ORF">F3Y22_tig00110458pilonHSYRG00113</name>
</gene>
<evidence type="ECO:0000313" key="2">
    <source>
        <dbReference type="EMBL" id="KAE8704172.1"/>
    </source>
</evidence>
<keyword evidence="1" id="KW-0812">Transmembrane</keyword>
<keyword evidence="3" id="KW-1185">Reference proteome</keyword>
<proteinExistence type="predicted"/>
<evidence type="ECO:0000256" key="1">
    <source>
        <dbReference type="SAM" id="Phobius"/>
    </source>
</evidence>